<dbReference type="EMBL" id="NHNI01000002">
    <property type="protein sequence ID" value="OZY84500.1"/>
    <property type="molecule type" value="Genomic_DNA"/>
</dbReference>
<protein>
    <submittedName>
        <fullName evidence="1">Uncharacterized protein</fullName>
    </submittedName>
</protein>
<evidence type="ECO:0000313" key="1">
    <source>
        <dbReference type="EMBL" id="OZY84500.1"/>
    </source>
</evidence>
<evidence type="ECO:0000313" key="2">
    <source>
        <dbReference type="Proteomes" id="UP000216101"/>
    </source>
</evidence>
<gene>
    <name evidence="1" type="ORF">CBP51_14985</name>
</gene>
<keyword evidence="2" id="KW-1185">Reference proteome</keyword>
<sequence>MLHPGTDKILSNTYLYGATWDGVVLLQGRLTTGLVFNIARKEKDGRKDREKYLAKAKYRAVGGFELAMQIVKAQGDLRSSAPLIFSAWADCVAHTKKYYHLNEYRHTEGVHIVFVGWYGPDGAVHIETEIALHDRALTSDQVGHVCHCTMSTISCTNPAILPQAWISLPSPGGSTTL</sequence>
<reference evidence="2" key="1">
    <citation type="submission" date="2017-05" db="EMBL/GenBank/DDBJ databases">
        <authorList>
            <person name="Barney B.M."/>
        </authorList>
    </citation>
    <scope>NUCLEOTIDE SEQUENCE [LARGE SCALE GENOMIC DNA]</scope>
    <source>
        <strain evidence="2">PSBB022</strain>
    </source>
</reference>
<dbReference type="AlphaFoldDB" id="A0A266Q3S3"/>
<accession>A0A266Q3S3</accession>
<dbReference type="Proteomes" id="UP000216101">
    <property type="component" value="Unassembled WGS sequence"/>
</dbReference>
<name>A0A266Q3S3_9GAMM</name>
<comment type="caution">
    <text evidence="1">The sequence shown here is derived from an EMBL/GenBank/DDBJ whole genome shotgun (WGS) entry which is preliminary data.</text>
</comment>
<organism evidence="1 2">
    <name type="scientific">Cellvibrio mixtus</name>
    <dbReference type="NCBI Taxonomy" id="39650"/>
    <lineage>
        <taxon>Bacteria</taxon>
        <taxon>Pseudomonadati</taxon>
        <taxon>Pseudomonadota</taxon>
        <taxon>Gammaproteobacteria</taxon>
        <taxon>Cellvibrionales</taxon>
        <taxon>Cellvibrionaceae</taxon>
        <taxon>Cellvibrio</taxon>
    </lineage>
</organism>
<dbReference type="RefSeq" id="WP_094985548.1">
    <property type="nucleotide sequence ID" value="NZ_NHNI01000002.1"/>
</dbReference>
<proteinExistence type="predicted"/>